<protein>
    <submittedName>
        <fullName evidence="2">Uncharacterized protein</fullName>
    </submittedName>
</protein>
<keyword evidence="1" id="KW-0812">Transmembrane</keyword>
<organism evidence="2 3">
    <name type="scientific">Tenggerimyces flavus</name>
    <dbReference type="NCBI Taxonomy" id="1708749"/>
    <lineage>
        <taxon>Bacteria</taxon>
        <taxon>Bacillati</taxon>
        <taxon>Actinomycetota</taxon>
        <taxon>Actinomycetes</taxon>
        <taxon>Propionibacteriales</taxon>
        <taxon>Nocardioidaceae</taxon>
        <taxon>Tenggerimyces</taxon>
    </lineage>
</organism>
<evidence type="ECO:0000256" key="1">
    <source>
        <dbReference type="SAM" id="Phobius"/>
    </source>
</evidence>
<feature type="transmembrane region" description="Helical" evidence="1">
    <location>
        <begin position="155"/>
        <end position="180"/>
    </location>
</feature>
<keyword evidence="3" id="KW-1185">Reference proteome</keyword>
<dbReference type="RefSeq" id="WP_205121469.1">
    <property type="nucleotide sequence ID" value="NZ_JAFBCM010000001.1"/>
</dbReference>
<reference evidence="3" key="1">
    <citation type="journal article" date="2019" name="Int. J. Syst. Evol. Microbiol.">
        <title>The Global Catalogue of Microorganisms (GCM) 10K type strain sequencing project: providing services to taxonomists for standard genome sequencing and annotation.</title>
        <authorList>
            <consortium name="The Broad Institute Genomics Platform"/>
            <consortium name="The Broad Institute Genome Sequencing Center for Infectious Disease"/>
            <person name="Wu L."/>
            <person name="Ma J."/>
        </authorList>
    </citation>
    <scope>NUCLEOTIDE SEQUENCE [LARGE SCALE GENOMIC DNA]</scope>
    <source>
        <strain evidence="3">CGMCC 4.7241</strain>
    </source>
</reference>
<evidence type="ECO:0000313" key="2">
    <source>
        <dbReference type="EMBL" id="MFC3764537.1"/>
    </source>
</evidence>
<keyword evidence="1" id="KW-0472">Membrane</keyword>
<feature type="transmembrane region" description="Helical" evidence="1">
    <location>
        <begin position="186"/>
        <end position="208"/>
    </location>
</feature>
<evidence type="ECO:0000313" key="3">
    <source>
        <dbReference type="Proteomes" id="UP001595699"/>
    </source>
</evidence>
<accession>A0ABV7YHM7</accession>
<feature type="transmembrane region" description="Helical" evidence="1">
    <location>
        <begin position="20"/>
        <end position="38"/>
    </location>
</feature>
<keyword evidence="1" id="KW-1133">Transmembrane helix</keyword>
<name>A0ABV7YHM7_9ACTN</name>
<dbReference type="EMBL" id="JBHRZH010000027">
    <property type="protein sequence ID" value="MFC3764537.1"/>
    <property type="molecule type" value="Genomic_DNA"/>
</dbReference>
<comment type="caution">
    <text evidence="2">The sequence shown here is derived from an EMBL/GenBank/DDBJ whole genome shotgun (WGS) entry which is preliminary data.</text>
</comment>
<gene>
    <name evidence="2" type="ORF">ACFOUW_27115</name>
</gene>
<dbReference type="Proteomes" id="UP001595699">
    <property type="component" value="Unassembled WGS sequence"/>
</dbReference>
<sequence>MSNPYDSMEGVVSPGEAFGNIAFYSSLAACTAFWELLMPVPAAKSGLMLNSLQKIATRASNKGMRPTRVIRLPKSASIVTQIIPTDVMTSVPVRLFLIKTDTGAMMRACSKMHESAKIGGDLHNELEEHAQSITDQQWAADDQQAFSRLLTSHRVGILGTSHLGYVNAAMTGTVAMLRFVQLSISMALMVFLAAMAIVFWALMLIPVVGQGTAMSFRTSLKPVVEIARKVIQVMDEIMVKVGWAHAGIVGLMTLNAAGTDAYKIGDIEGGGWANLGQSGVDIVKDIAEKYLRAVKV</sequence>
<proteinExistence type="predicted"/>